<dbReference type="Pfam" id="PF03061">
    <property type="entry name" value="4HBT"/>
    <property type="match status" value="1"/>
</dbReference>
<evidence type="ECO:0000313" key="3">
    <source>
        <dbReference type="Proteomes" id="UP000698028"/>
    </source>
</evidence>
<dbReference type="Proteomes" id="UP000698028">
    <property type="component" value="Unassembled WGS sequence"/>
</dbReference>
<name>A0ABS6V4M3_9SPHN</name>
<sequence length="128" mass="14013">MTLPPYAKLLDIRAERSDGALRFVLPFGDDVMGRPGFLHGGAIAGLLELTAFETLKAAIEENGVKMKPVTVTVDYMRGGASRDTYCEGVIERLGRRMANVDVIAWQKDRATPIATARMNFLLDRSQAG</sequence>
<proteinExistence type="predicted"/>
<gene>
    <name evidence="2" type="ORF">KTQ36_04280</name>
</gene>
<protein>
    <submittedName>
        <fullName evidence="2">PaaI family thioesterase</fullName>
    </submittedName>
</protein>
<dbReference type="CDD" id="cd03443">
    <property type="entry name" value="PaaI_thioesterase"/>
    <property type="match status" value="1"/>
</dbReference>
<evidence type="ECO:0000259" key="1">
    <source>
        <dbReference type="Pfam" id="PF03061"/>
    </source>
</evidence>
<dbReference type="RefSeq" id="WP_218632499.1">
    <property type="nucleotide sequence ID" value="NZ_JAHVAH010000001.1"/>
</dbReference>
<comment type="caution">
    <text evidence="2">The sequence shown here is derived from an EMBL/GenBank/DDBJ whole genome shotgun (WGS) entry which is preliminary data.</text>
</comment>
<organism evidence="2 3">
    <name type="scientific">Sphingomicrobium clamense</name>
    <dbReference type="NCBI Taxonomy" id="2851013"/>
    <lineage>
        <taxon>Bacteria</taxon>
        <taxon>Pseudomonadati</taxon>
        <taxon>Pseudomonadota</taxon>
        <taxon>Alphaproteobacteria</taxon>
        <taxon>Sphingomonadales</taxon>
        <taxon>Sphingomonadaceae</taxon>
        <taxon>Sphingomicrobium</taxon>
    </lineage>
</organism>
<reference evidence="2 3" key="1">
    <citation type="submission" date="2021-07" db="EMBL/GenBank/DDBJ databases">
        <title>The draft genome sequence of Sphingomicrobium sp. B8.</title>
        <authorList>
            <person name="Mu L."/>
        </authorList>
    </citation>
    <scope>NUCLEOTIDE SEQUENCE [LARGE SCALE GENOMIC DNA]</scope>
    <source>
        <strain evidence="2 3">B8</strain>
    </source>
</reference>
<dbReference type="EMBL" id="JAHVAH010000001">
    <property type="protein sequence ID" value="MBW0144512.1"/>
    <property type="molecule type" value="Genomic_DNA"/>
</dbReference>
<feature type="domain" description="Thioesterase" evidence="1">
    <location>
        <begin position="36"/>
        <end position="111"/>
    </location>
</feature>
<dbReference type="InterPro" id="IPR006683">
    <property type="entry name" value="Thioestr_dom"/>
</dbReference>
<keyword evidence="3" id="KW-1185">Reference proteome</keyword>
<accession>A0ABS6V4M3</accession>
<evidence type="ECO:0000313" key="2">
    <source>
        <dbReference type="EMBL" id="MBW0144512.1"/>
    </source>
</evidence>